<dbReference type="SUPFAM" id="SSF56112">
    <property type="entry name" value="Protein kinase-like (PK-like)"/>
    <property type="match status" value="1"/>
</dbReference>
<dbReference type="InterPro" id="IPR036116">
    <property type="entry name" value="FN3_sf"/>
</dbReference>
<keyword evidence="14" id="KW-1185">Reference proteome</keyword>
<dbReference type="PANTHER" id="PTHR47633:SF7">
    <property type="entry name" value="TITIN HOMOLOG"/>
    <property type="match status" value="1"/>
</dbReference>
<dbReference type="eggNOG" id="KOG0613">
    <property type="taxonomic scope" value="Eukaryota"/>
</dbReference>
<dbReference type="GO" id="GO:0030154">
    <property type="term" value="P:cell differentiation"/>
    <property type="evidence" value="ECO:0007669"/>
    <property type="project" value="UniProtKB-ARBA"/>
</dbReference>
<feature type="domain" description="Ig-like" evidence="11">
    <location>
        <begin position="84"/>
        <end position="172"/>
    </location>
</feature>
<organism evidence="13 14">
    <name type="scientific">Strigamia maritima</name>
    <name type="common">European centipede</name>
    <name type="synonym">Geophilus maritimus</name>
    <dbReference type="NCBI Taxonomy" id="126957"/>
    <lineage>
        <taxon>Eukaryota</taxon>
        <taxon>Metazoa</taxon>
        <taxon>Ecdysozoa</taxon>
        <taxon>Arthropoda</taxon>
        <taxon>Myriapoda</taxon>
        <taxon>Chilopoda</taxon>
        <taxon>Pleurostigmophora</taxon>
        <taxon>Geophilomorpha</taxon>
        <taxon>Linotaeniidae</taxon>
        <taxon>Strigamia</taxon>
    </lineage>
</organism>
<feature type="region of interest" description="Disordered" evidence="9">
    <location>
        <begin position="1114"/>
        <end position="1145"/>
    </location>
</feature>
<feature type="domain" description="Protein kinase" evidence="10">
    <location>
        <begin position="1788"/>
        <end position="2043"/>
    </location>
</feature>
<dbReference type="Pfam" id="PF00041">
    <property type="entry name" value="fn3"/>
    <property type="match status" value="2"/>
</dbReference>
<dbReference type="FunFam" id="2.60.40.10:FF:000080">
    <property type="entry name" value="Myosin light chain kinase, smooth muscle"/>
    <property type="match status" value="1"/>
</dbReference>
<dbReference type="Pfam" id="PF00069">
    <property type="entry name" value="Pkinase"/>
    <property type="match status" value="1"/>
</dbReference>
<dbReference type="HOGENOM" id="CLU_229853_0_0_1"/>
<evidence type="ECO:0000256" key="4">
    <source>
        <dbReference type="ARBA" id="ARBA00022741"/>
    </source>
</evidence>
<dbReference type="InterPro" id="IPR013098">
    <property type="entry name" value="Ig_I-set"/>
</dbReference>
<evidence type="ECO:0000256" key="9">
    <source>
        <dbReference type="SAM" id="MobiDB-lite"/>
    </source>
</evidence>
<reference evidence="14" key="1">
    <citation type="submission" date="2011-05" db="EMBL/GenBank/DDBJ databases">
        <authorList>
            <person name="Richards S.R."/>
            <person name="Qu J."/>
            <person name="Jiang H."/>
            <person name="Jhangiani S.N."/>
            <person name="Agravi P."/>
            <person name="Goodspeed R."/>
            <person name="Gross S."/>
            <person name="Mandapat C."/>
            <person name="Jackson L."/>
            <person name="Mathew T."/>
            <person name="Pu L."/>
            <person name="Thornton R."/>
            <person name="Saada N."/>
            <person name="Wilczek-Boney K.B."/>
            <person name="Lee S."/>
            <person name="Kovar C."/>
            <person name="Wu Y."/>
            <person name="Scherer S.E."/>
            <person name="Worley K.C."/>
            <person name="Muzny D.M."/>
            <person name="Gibbs R."/>
        </authorList>
    </citation>
    <scope>NUCLEOTIDE SEQUENCE</scope>
    <source>
        <strain evidence="14">Brora</strain>
    </source>
</reference>
<dbReference type="InterPro" id="IPR003599">
    <property type="entry name" value="Ig_sub"/>
</dbReference>
<evidence type="ECO:0000259" key="10">
    <source>
        <dbReference type="PROSITE" id="PS50011"/>
    </source>
</evidence>
<evidence type="ECO:0000256" key="3">
    <source>
        <dbReference type="ARBA" id="ARBA00022737"/>
    </source>
</evidence>
<feature type="domain" description="Ig-like" evidence="11">
    <location>
        <begin position="2214"/>
        <end position="2309"/>
    </location>
</feature>
<dbReference type="InterPro" id="IPR000719">
    <property type="entry name" value="Prot_kinase_dom"/>
</dbReference>
<feature type="domain" description="Ig-like" evidence="11">
    <location>
        <begin position="413"/>
        <end position="505"/>
    </location>
</feature>
<feature type="domain" description="Ig-like" evidence="11">
    <location>
        <begin position="632"/>
        <end position="724"/>
    </location>
</feature>
<dbReference type="FunFam" id="1.10.510.10:FF:000594">
    <property type="entry name" value="Myosin light chain kinase isoform-III"/>
    <property type="match status" value="1"/>
</dbReference>
<dbReference type="FunFam" id="2.60.40.10:FF:000031">
    <property type="entry name" value="Myosin-binding protein C, slow type"/>
    <property type="match status" value="1"/>
</dbReference>
<dbReference type="PROSITE" id="PS50835">
    <property type="entry name" value="IG_LIKE"/>
    <property type="match status" value="10"/>
</dbReference>
<dbReference type="FunFam" id="2.60.40.10:FF:000107">
    <property type="entry name" value="Myosin, light chain kinase a"/>
    <property type="match status" value="2"/>
</dbReference>
<dbReference type="SUPFAM" id="SSF48726">
    <property type="entry name" value="Immunoglobulin"/>
    <property type="match status" value="12"/>
</dbReference>
<dbReference type="GO" id="GO:0005524">
    <property type="term" value="F:ATP binding"/>
    <property type="evidence" value="ECO:0007669"/>
    <property type="project" value="UniProtKB-UniRule"/>
</dbReference>
<dbReference type="FunFam" id="2.60.40.10:FF:001053">
    <property type="entry name" value="Uncharacterized protein, isoform D"/>
    <property type="match status" value="1"/>
</dbReference>
<dbReference type="Pfam" id="PF07679">
    <property type="entry name" value="I-set"/>
    <property type="match status" value="12"/>
</dbReference>
<keyword evidence="5 8" id="KW-0067">ATP-binding</keyword>
<protein>
    <submittedName>
        <fullName evidence="13">Uncharacterized protein</fullName>
    </submittedName>
</protein>
<dbReference type="InterPro" id="IPR007110">
    <property type="entry name" value="Ig-like_dom"/>
</dbReference>
<dbReference type="PRINTS" id="PR00014">
    <property type="entry name" value="FNTYPEIII"/>
</dbReference>
<dbReference type="GO" id="GO:0009653">
    <property type="term" value="P:anatomical structure morphogenesis"/>
    <property type="evidence" value="ECO:0007669"/>
    <property type="project" value="UniProtKB-ARBA"/>
</dbReference>
<dbReference type="EMBL" id="JH432215">
    <property type="status" value="NOT_ANNOTATED_CDS"/>
    <property type="molecule type" value="Genomic_DNA"/>
</dbReference>
<comment type="similarity">
    <text evidence="2">Belongs to the protein kinase superfamily. CAMK Ser/Thr protein kinase family.</text>
</comment>
<dbReference type="InterPro" id="IPR008271">
    <property type="entry name" value="Ser/Thr_kinase_AS"/>
</dbReference>
<feature type="compositionally biased region" description="Polar residues" evidence="9">
    <location>
        <begin position="1114"/>
        <end position="1131"/>
    </location>
</feature>
<feature type="domain" description="Ig-like" evidence="11">
    <location>
        <begin position="1009"/>
        <end position="1097"/>
    </location>
</feature>
<dbReference type="CDD" id="cd00063">
    <property type="entry name" value="FN3"/>
    <property type="match status" value="2"/>
</dbReference>
<evidence type="ECO:0000313" key="13">
    <source>
        <dbReference type="EnsemblMetazoa" id="SMAR013460-PA"/>
    </source>
</evidence>
<dbReference type="OMA" id="HIRISEH"/>
<sequence length="2332" mass="259451">FKDGVPIGRRAAARAVATVDLKGTCKLVIHGATMEDNGQYTCVAENAFGQDEVTTSVDIKRKHSRSNISDYLPPKNYGSVKESPIFLTHLIDKIVLLGSTVVLQCEVTATPRPEVVWLHNGLELHQTVHIRISEHGCLHTLTICDVSYSDLGIYSCRASNGFGVAHSTSCLTFGLKDEDMEFGVAAMFIAKPTAAVSIQRTKDLVLSVEVEGEPKPKVTWLKSARDISRSVRAYKDVQGSTHKLVIRNAMLADSGEYTVETSNALGRDSARFMVDVTPATKLNDRVYDYRKTADILSQLQYYRQTATSIKELPGPIAGEPQIIEIGRNWVTLLWPRPNFDGGSSLLAYKIESREIGFGIWEEVGLSPITICDVYNLKSDCEYEFRVSARNKLGWGESICTTTPIKIVKRPHLPHFERLLPSNVKSHIGAEVILSCNITGYPDPEIRWFKDDCNVPLLPDSRHGFTYDGFTASLIIRNVHFDDSGEYICEASNLGGRLTTFTRLLVMETKVEDVEEIAGKYYGNSTQTIYVDQPSFVIPEFTMKLKDRRVKSGNLIRFSCQATGIPLPTISWFIKGVLVTSSDNCITFKDGDFDTLEIPRAGRDDAGEYLAVARNDHGIATSKCTLEVEVFQADLAFIRHLENKTVRQGSAVTLDGVIFCNSTSNMTWQKDGQDVTGDCRHSLRRNHDGRCALTISDVRPEDSGTYVVTVSGDGGSVASSSATLKVLAESSLNDSDDLERSTSRNYEEPLNSGYSVHSLIPIFIKKPRSTGAVEGDAVELLCEVSGDPKPEVLWLRDGLGFEYQRNPERFLRLGDGPSYRLEIPFVSIDDTGTYYVIAHNCHGEAKAIISLQVSARGQGGKEEHSMSSRHPITVGKVATRPNFIRPLENVKCREQESVVLECQVQASPLPEIRWERDGHVIHNSPDFRPDFDGRVCRLKINDVYLEDAGEFTCVAYNDAGKVTSSAFLTVDELEDEVNTLCTGHQHARPARKRVRIDTALSKTRRRFFVPRFLTQPHNRVAEEGETVRFSCAVVGLPFPIAWWQKDGSHLYTDGRVTVSNKDDVFAIEIRDVKPTDAGTYTVTLENTAGQSFSSARLDVVWRKGVRAPNLIMSPTLRSYSPTHHQTSRPSSRSETHSPYYGQRFGSPCLDDETKVMLQRSPITMSMAKTRPRKPVLEATYDGTKAGLKLQVQSQKTDRTRSSSVPSTARNKSHIAPSSRAQRSQSPVPIKQRAINTTRSSRTPYRSVSPSPVSSRSSTSSTVGSKTSSSGYSSDSIKPIAEKKKVDVFTRLSQSKKTLKNMPESKKVPRTTCKTSSNSPLITRIKLKKPRKTNSLACIKKPAPRFEKIVHDVVAELHGKVEIEMCLRARALPCHVTWFHEDEAIISGGNVYPSLINERSYLTCRLVIDPVQRESAGKFRCRASNRFATTEAVCFLHVLDSVSCTELINDDISNSPSAPDPIIASSSSNHLSISHDPCVNSMMNGNDAVSTTHKIHETNTDKRAKGYSDPTPNLEKENYLQKTPSILVVCSNDHHLPELLPLSKSYSCNEIPYLTYSTERRRSSLKESPAHIVKGPEDITVLRGGKVVLRVHFVGHPPPTVTWTKSGRKLVQSERVSIEIEDNMSVVRLVDVDSDDSGKYEVSVENEHYKDTHFSSVAVEGAPEPPADCPNVAEVTSSSVTLLWYGAAYDGGSIITGYVVELRLARESQWQVATSNTLSTTYKVKNLLPGSEYVFRIRAQNVHGVSAPSKESETVYIPNENEPTEFKNGIHIQHRSVIIDDSGTGFSSRYQRLEEIGRGRFGLVYKVIEKESQLVCAAKIIKCIKSTDKQKVDDEIKIMNKLDHPKLIKLIAAFKNTRDITMIVEYISGGELFVRVTAEDFILTEKDSILFMRQICEGVRYMHEKNVMHLDLKPENILCLSSHSHQIKLIDFGLARNFDPKNPLKVMFGTPEFVAPEIINYDPITPATDMWSVGVICYILLSGLSPFMGENDSETFNNITIAEFDFDDDAFTDISKQAKNFVTKLLVKKIEKRMTAQECLRDQWLAQQERTMSTLQLSTSNLKSFLSRRKWQKTGNAILALQRLKSKGRSASCTDMSTSSSSPNNSLLDSSISEDEILTSPQSPRKSVNGQSAKIYTSKTTCELMTIGEKTSKTNNITRETRESNSNIDALSSLPSTSQADKKVFNTFGVKLRRSIRSSSVPVLPIGKFSKDARIPSSGEAMIVSELPEKLVVKAGSMAMFEVEIESKLKVQVSWYKDGEQIFGDRRRIFSSSGNRMYSLRILNANLNDVGRYKCLMKSGEAVLKSEGSLSIVILATSADVDYMADQKVKYILK</sequence>
<dbReference type="InterPro" id="IPR017441">
    <property type="entry name" value="Protein_kinase_ATP_BS"/>
</dbReference>
<dbReference type="CDD" id="cd00096">
    <property type="entry name" value="Ig"/>
    <property type="match status" value="3"/>
</dbReference>
<dbReference type="SMART" id="SM00060">
    <property type="entry name" value="FN3"/>
    <property type="match status" value="2"/>
</dbReference>
<feature type="domain" description="Ig-like" evidence="11">
    <location>
        <begin position="186"/>
        <end position="277"/>
    </location>
</feature>
<evidence type="ECO:0000259" key="12">
    <source>
        <dbReference type="PROSITE" id="PS50853"/>
    </source>
</evidence>
<dbReference type="STRING" id="126957.T1JHX9"/>
<keyword evidence="4 8" id="KW-0547">Nucleotide-binding</keyword>
<dbReference type="PROSITE" id="PS50011">
    <property type="entry name" value="PROTEIN_KINASE_DOM"/>
    <property type="match status" value="1"/>
</dbReference>
<dbReference type="InterPro" id="IPR003598">
    <property type="entry name" value="Ig_sub2"/>
</dbReference>
<dbReference type="SMART" id="SM00409">
    <property type="entry name" value="IG"/>
    <property type="match status" value="12"/>
</dbReference>
<dbReference type="Gene3D" id="3.30.200.20">
    <property type="entry name" value="Phosphorylase Kinase, domain 1"/>
    <property type="match status" value="1"/>
</dbReference>
<dbReference type="PANTHER" id="PTHR47633">
    <property type="entry name" value="IMMUNOGLOBULIN"/>
    <property type="match status" value="1"/>
</dbReference>
<feature type="compositionally biased region" description="Basic and acidic residues" evidence="9">
    <location>
        <begin position="1493"/>
        <end position="1504"/>
    </location>
</feature>
<feature type="compositionally biased region" description="Low complexity" evidence="9">
    <location>
        <begin position="1235"/>
        <end position="1272"/>
    </location>
</feature>
<dbReference type="FunFam" id="2.60.40.10:FF:001452">
    <property type="entry name" value="Uncharacterized protein, isoform F"/>
    <property type="match status" value="1"/>
</dbReference>
<dbReference type="PhylomeDB" id="T1JHX9"/>
<comment type="subcellular location">
    <subcellularLocation>
        <location evidence="1">Cytoplasm</location>
        <location evidence="1">Myofibril</location>
    </subcellularLocation>
</comment>
<dbReference type="SMART" id="SM00220">
    <property type="entry name" value="S_TKc"/>
    <property type="match status" value="1"/>
</dbReference>
<feature type="binding site" evidence="8">
    <location>
        <position position="1817"/>
    </location>
    <ligand>
        <name>ATP</name>
        <dbReference type="ChEBI" id="CHEBI:30616"/>
    </ligand>
</feature>
<evidence type="ECO:0000313" key="14">
    <source>
        <dbReference type="Proteomes" id="UP000014500"/>
    </source>
</evidence>
<evidence type="ECO:0000256" key="8">
    <source>
        <dbReference type="PROSITE-ProRule" id="PRU10141"/>
    </source>
</evidence>
<reference evidence="13" key="2">
    <citation type="submission" date="2015-02" db="UniProtKB">
        <authorList>
            <consortium name="EnsemblMetazoa"/>
        </authorList>
    </citation>
    <scope>IDENTIFICATION</scope>
</reference>
<dbReference type="InterPro" id="IPR013783">
    <property type="entry name" value="Ig-like_fold"/>
</dbReference>
<feature type="domain" description="Ig-like" evidence="11">
    <location>
        <begin position="880"/>
        <end position="968"/>
    </location>
</feature>
<dbReference type="InterPro" id="IPR011009">
    <property type="entry name" value="Kinase-like_dom_sf"/>
</dbReference>
<evidence type="ECO:0000256" key="1">
    <source>
        <dbReference type="ARBA" id="ARBA00004657"/>
    </source>
</evidence>
<evidence type="ECO:0000256" key="5">
    <source>
        <dbReference type="ARBA" id="ARBA00022840"/>
    </source>
</evidence>
<dbReference type="Proteomes" id="UP000014500">
    <property type="component" value="Unassembled WGS sequence"/>
</dbReference>
<proteinExistence type="inferred from homology"/>
<feature type="region of interest" description="Disordered" evidence="9">
    <location>
        <begin position="1493"/>
        <end position="1513"/>
    </location>
</feature>
<dbReference type="Gene3D" id="1.10.510.10">
    <property type="entry name" value="Transferase(Phosphotransferase) domain 1"/>
    <property type="match status" value="1"/>
</dbReference>
<keyword evidence="7" id="KW-0393">Immunoglobulin domain</keyword>
<feature type="domain" description="Ig-like" evidence="11">
    <location>
        <begin position="1567"/>
        <end position="1656"/>
    </location>
</feature>
<feature type="domain" description="Ig-like" evidence="11">
    <location>
        <begin position="538"/>
        <end position="626"/>
    </location>
</feature>
<dbReference type="InterPro" id="IPR003961">
    <property type="entry name" value="FN3_dom"/>
</dbReference>
<dbReference type="InterPro" id="IPR036179">
    <property type="entry name" value="Ig-like_dom_sf"/>
</dbReference>
<feature type="domain" description="Fibronectin type-III" evidence="12">
    <location>
        <begin position="1660"/>
        <end position="1758"/>
    </location>
</feature>
<dbReference type="GO" id="GO:0030017">
    <property type="term" value="C:sarcomere"/>
    <property type="evidence" value="ECO:0007669"/>
    <property type="project" value="UniProtKB-ARBA"/>
</dbReference>
<dbReference type="GO" id="GO:0004672">
    <property type="term" value="F:protein kinase activity"/>
    <property type="evidence" value="ECO:0007669"/>
    <property type="project" value="InterPro"/>
</dbReference>
<keyword evidence="3" id="KW-0677">Repeat</keyword>
<dbReference type="SUPFAM" id="SSF49265">
    <property type="entry name" value="Fibronectin type III"/>
    <property type="match status" value="2"/>
</dbReference>
<dbReference type="SMART" id="SM00408">
    <property type="entry name" value="IGc2"/>
    <property type="match status" value="10"/>
</dbReference>
<feature type="domain" description="Fibronectin type-III" evidence="12">
    <location>
        <begin position="316"/>
        <end position="405"/>
    </location>
</feature>
<feature type="domain" description="Ig-like" evidence="11">
    <location>
        <begin position="760"/>
        <end position="853"/>
    </location>
</feature>
<evidence type="ECO:0000256" key="6">
    <source>
        <dbReference type="ARBA" id="ARBA00023157"/>
    </source>
</evidence>
<dbReference type="EnsemblMetazoa" id="SMAR013460-RA">
    <property type="protein sequence ID" value="SMAR013460-PA"/>
    <property type="gene ID" value="SMAR013460"/>
</dbReference>
<evidence type="ECO:0000256" key="7">
    <source>
        <dbReference type="ARBA" id="ARBA00023319"/>
    </source>
</evidence>
<dbReference type="FunFam" id="2.60.40.10:FF:000032">
    <property type="entry name" value="palladin isoform X1"/>
    <property type="match status" value="1"/>
</dbReference>
<accession>T1JHX9</accession>
<feature type="region of interest" description="Disordered" evidence="9">
    <location>
        <begin position="1185"/>
        <end position="1274"/>
    </location>
</feature>
<dbReference type="PROSITE" id="PS50853">
    <property type="entry name" value="FN3"/>
    <property type="match status" value="2"/>
</dbReference>
<keyword evidence="6" id="KW-1015">Disulfide bond</keyword>
<evidence type="ECO:0000259" key="11">
    <source>
        <dbReference type="PROSITE" id="PS50835"/>
    </source>
</evidence>
<dbReference type="Gene3D" id="2.60.40.10">
    <property type="entry name" value="Immunoglobulins"/>
    <property type="match status" value="14"/>
</dbReference>
<dbReference type="PROSITE" id="PS00107">
    <property type="entry name" value="PROTEIN_KINASE_ATP"/>
    <property type="match status" value="1"/>
</dbReference>
<dbReference type="PROSITE" id="PS00108">
    <property type="entry name" value="PROTEIN_KINASE_ST"/>
    <property type="match status" value="1"/>
</dbReference>
<name>T1JHX9_STRMM</name>
<evidence type="ECO:0000256" key="2">
    <source>
        <dbReference type="ARBA" id="ARBA00006692"/>
    </source>
</evidence>
<dbReference type="FunFam" id="2.60.40.10:FF:000612">
    <property type="entry name" value="palladin isoform X1"/>
    <property type="match status" value="1"/>
</dbReference>
<feature type="region of interest" description="Disordered" evidence="9">
    <location>
        <begin position="1295"/>
        <end position="1315"/>
    </location>
</feature>